<reference evidence="1 2" key="1">
    <citation type="submission" date="2018-03" db="EMBL/GenBank/DDBJ databases">
        <title>Genomic Encyclopedia of Archaeal and Bacterial Type Strains, Phase II (KMG-II): from individual species to whole genera.</title>
        <authorList>
            <person name="Goeker M."/>
        </authorList>
    </citation>
    <scope>NUCLEOTIDE SEQUENCE [LARGE SCALE GENOMIC DNA]</scope>
    <source>
        <strain evidence="1 2">DSM 25027</strain>
    </source>
</reference>
<evidence type="ECO:0000313" key="2">
    <source>
        <dbReference type="Proteomes" id="UP000237640"/>
    </source>
</evidence>
<protein>
    <submittedName>
        <fullName evidence="1">Uncharacterized protein</fullName>
    </submittedName>
</protein>
<dbReference type="EMBL" id="PVYX01000001">
    <property type="protein sequence ID" value="PRX57823.1"/>
    <property type="molecule type" value="Genomic_DNA"/>
</dbReference>
<name>A0A2T0MJT0_9FLAO</name>
<sequence>MIYSVLRIWNSFFAGFGFYHIFATQNEERFD</sequence>
<proteinExistence type="predicted"/>
<gene>
    <name evidence="1" type="ORF">CLV81_1836</name>
</gene>
<dbReference type="Proteomes" id="UP000237640">
    <property type="component" value="Unassembled WGS sequence"/>
</dbReference>
<evidence type="ECO:0000313" key="1">
    <source>
        <dbReference type="EMBL" id="PRX57823.1"/>
    </source>
</evidence>
<organism evidence="1 2">
    <name type="scientific">Flagellimonas meridianipacifica</name>
    <dbReference type="NCBI Taxonomy" id="1080225"/>
    <lineage>
        <taxon>Bacteria</taxon>
        <taxon>Pseudomonadati</taxon>
        <taxon>Bacteroidota</taxon>
        <taxon>Flavobacteriia</taxon>
        <taxon>Flavobacteriales</taxon>
        <taxon>Flavobacteriaceae</taxon>
        <taxon>Flagellimonas</taxon>
    </lineage>
</organism>
<keyword evidence="2" id="KW-1185">Reference proteome</keyword>
<accession>A0A2T0MJT0</accession>
<dbReference type="AlphaFoldDB" id="A0A2T0MJT0"/>
<comment type="caution">
    <text evidence="1">The sequence shown here is derived from an EMBL/GenBank/DDBJ whole genome shotgun (WGS) entry which is preliminary data.</text>
</comment>